<protein>
    <recommendedName>
        <fullName evidence="3">Phosphoribosylformylglycinamidine synthase</fullName>
    </recommendedName>
</protein>
<evidence type="ECO:0000313" key="2">
    <source>
        <dbReference type="Proteomes" id="UP000199514"/>
    </source>
</evidence>
<dbReference type="NCBIfam" id="NF041634">
    <property type="entry name" value="HAEPLYID"/>
    <property type="match status" value="1"/>
</dbReference>
<dbReference type="STRING" id="927664.SAMN05421780_101169"/>
<proteinExistence type="predicted"/>
<accession>A0A1I1DL24</accession>
<dbReference type="Proteomes" id="UP000199514">
    <property type="component" value="Unassembled WGS sequence"/>
</dbReference>
<gene>
    <name evidence="1" type="ORF">SAMN05421780_101169</name>
</gene>
<reference evidence="1 2" key="1">
    <citation type="submission" date="2016-10" db="EMBL/GenBank/DDBJ databases">
        <authorList>
            <person name="de Groot N.N."/>
        </authorList>
    </citation>
    <scope>NUCLEOTIDE SEQUENCE [LARGE SCALE GENOMIC DNA]</scope>
    <source>
        <strain evidence="1 2">DSM 6793</strain>
    </source>
</reference>
<evidence type="ECO:0000313" key="1">
    <source>
        <dbReference type="EMBL" id="SFB73410.1"/>
    </source>
</evidence>
<dbReference type="InterPro" id="IPR048131">
    <property type="entry name" value="HAEPLYID-like"/>
</dbReference>
<sequence length="256" mass="29441">MGLLLLAANAVAQTSSKSEKVSHAEPLYFDLVRDLGARKGEKEFNLAADFSNNQNYSQHILLAEYEFAPINRLGLEIETDFSFFRRTAGNENIPDNKLDGIRLSAQYSFWVSPKYRTTLAVGYTQVLETTAFKNYGKNNFVTALSYNPFFVAAKRWGNNFHTIFYGYPTINHELDANHNTIYWQINTSFIYTIPKTKHFIGMEINKEIREQKMYLTLRPQVKIKINNNLAIGLVTGLPIAHHEEGFSSFFRIIYEL</sequence>
<dbReference type="EMBL" id="FOLE01000001">
    <property type="protein sequence ID" value="SFB73410.1"/>
    <property type="molecule type" value="Genomic_DNA"/>
</dbReference>
<dbReference type="RefSeq" id="WP_143083828.1">
    <property type="nucleotide sequence ID" value="NZ_FOLE01000001.1"/>
</dbReference>
<dbReference type="OrthoDB" id="892490at2"/>
<name>A0A1I1DL24_9BACT</name>
<dbReference type="AlphaFoldDB" id="A0A1I1DL24"/>
<keyword evidence="2" id="KW-1185">Reference proteome</keyword>
<evidence type="ECO:0008006" key="3">
    <source>
        <dbReference type="Google" id="ProtNLM"/>
    </source>
</evidence>
<organism evidence="1 2">
    <name type="scientific">Flexibacter flexilis DSM 6793</name>
    <dbReference type="NCBI Taxonomy" id="927664"/>
    <lineage>
        <taxon>Bacteria</taxon>
        <taxon>Pseudomonadati</taxon>
        <taxon>Bacteroidota</taxon>
        <taxon>Cytophagia</taxon>
        <taxon>Cytophagales</taxon>
        <taxon>Flexibacteraceae</taxon>
        <taxon>Flexibacter</taxon>
    </lineage>
</organism>